<evidence type="ECO:0000259" key="7">
    <source>
        <dbReference type="Pfam" id="PF06429"/>
    </source>
</evidence>
<keyword evidence="10" id="KW-0282">Flagellum</keyword>
<dbReference type="Pfam" id="PF06429">
    <property type="entry name" value="Flg_bbr_C"/>
    <property type="match status" value="1"/>
</dbReference>
<feature type="domain" description="Flagellar basal body rod protein N-terminal" evidence="6">
    <location>
        <begin position="3"/>
        <end position="33"/>
    </location>
</feature>
<evidence type="ECO:0000256" key="5">
    <source>
        <dbReference type="RuleBase" id="RU362116"/>
    </source>
</evidence>
<comment type="subcellular location">
    <subcellularLocation>
        <location evidence="1 5">Bacterial flagellum basal body</location>
    </subcellularLocation>
</comment>
<dbReference type="KEGG" id="nik:F5I99_15300"/>
<dbReference type="PANTHER" id="PTHR30435:SF1">
    <property type="entry name" value="FLAGELLAR HOOK PROTEIN FLGE"/>
    <property type="match status" value="1"/>
</dbReference>
<dbReference type="GO" id="GO:0005829">
    <property type="term" value="C:cytosol"/>
    <property type="evidence" value="ECO:0007669"/>
    <property type="project" value="TreeGrafter"/>
</dbReference>
<dbReference type="Proteomes" id="UP000325606">
    <property type="component" value="Chromosome"/>
</dbReference>
<dbReference type="InterPro" id="IPR010930">
    <property type="entry name" value="Flg_bb/hook_C_dom"/>
</dbReference>
<dbReference type="Gene3D" id="2.60.98.20">
    <property type="entry name" value="Flagellar hook protein FlgE"/>
    <property type="match status" value="2"/>
</dbReference>
<name>A0A5J6LGH8_9GAMM</name>
<feature type="domain" description="Flagellar basal-body/hook protein C-terminal" evidence="7">
    <location>
        <begin position="611"/>
        <end position="655"/>
    </location>
</feature>
<dbReference type="InterPro" id="IPR001444">
    <property type="entry name" value="Flag_bb_rod_N"/>
</dbReference>
<keyword evidence="10" id="KW-0966">Cell projection</keyword>
<accession>A0A5J6LGH8</accession>
<evidence type="ECO:0000313" key="10">
    <source>
        <dbReference type="EMBL" id="QEW07750.1"/>
    </source>
</evidence>
<comment type="similarity">
    <text evidence="2 5">Belongs to the flagella basal body rod proteins family.</text>
</comment>
<keyword evidence="4 5" id="KW-0975">Bacterial flagellum</keyword>
<dbReference type="NCBIfam" id="TIGR03506">
    <property type="entry name" value="FlgEFG_subfam"/>
    <property type="match status" value="2"/>
</dbReference>
<dbReference type="AlphaFoldDB" id="A0A5J6LGH8"/>
<dbReference type="PANTHER" id="PTHR30435">
    <property type="entry name" value="FLAGELLAR PROTEIN"/>
    <property type="match status" value="1"/>
</dbReference>
<evidence type="ECO:0000256" key="4">
    <source>
        <dbReference type="ARBA" id="ARBA00023143"/>
    </source>
</evidence>
<evidence type="ECO:0000259" key="6">
    <source>
        <dbReference type="Pfam" id="PF00460"/>
    </source>
</evidence>
<dbReference type="PROSITE" id="PS00588">
    <property type="entry name" value="FLAGELLA_BB_ROD"/>
    <property type="match status" value="1"/>
</dbReference>
<dbReference type="InterPro" id="IPR037925">
    <property type="entry name" value="FlgE/F/G-like"/>
</dbReference>
<feature type="domain" description="Flagellar hook protein FlgE D2" evidence="8">
    <location>
        <begin position="437"/>
        <end position="537"/>
    </location>
</feature>
<sequence>MSFNTAITGLKAASTMLDVTGNNIANVSTTGFKSSRTEFADIYATAVVGAGSSNSPGSGVTVAGISQDFSAGTIEFTNNNLDLAINGSGFFQLSDGQGSTTYSRAGAFELNKEGQIVSKTGKFLQGYGLDADGNRLPIGNLEVSQKESPPKATESIDLSFNIDDRADSSTLLPEYNKDEPGSFTYTTTVRSFDSLGNEQTVKFNFAEQRPVRQQYAYDVTGLTNFTISGVTLDSVTDFVAGELVDNPPDNKRSALAAVDPRIDLNSIRYDGTELSFELKAAETDTGGMRVTDTSAPLIPTVEQKRDANEVRTYDLAFTGSPAGTIEIGGVTVPITAGQTHTEIAQAIKTREPQILDRNPDIEAIFINDDGVNPPQVEIRFKADVGEVAANRYQPIISNTVAAAQIDFGTATASGVASAIADPDEHVVGDNSYQGKYRLYGYLNNEELLDLGKLQDPGAGSETEPGPILISFNPRSGLLDGINVFGSDGSFTPGTQVPAITISGADPANPLTEIRLDLTNSTQFASASIVKNQQQDGYTKGDLIGVTFAPTGEMVASFSNGQNQSLGVVAFATFENQDGLRPAGDTEWIATLESGNAILNPPGTGLNGTLRSAALEQANVDLSTELVNLIQAQRNFQASSKTLETANNITQNILNI</sequence>
<keyword evidence="10" id="KW-0969">Cilium</keyword>
<dbReference type="SUPFAM" id="SSF117143">
    <property type="entry name" value="Flagellar hook protein flgE"/>
    <property type="match status" value="1"/>
</dbReference>
<evidence type="ECO:0000256" key="2">
    <source>
        <dbReference type="ARBA" id="ARBA00009677"/>
    </source>
</evidence>
<dbReference type="Pfam" id="PF22692">
    <property type="entry name" value="LlgE_F_G_D1"/>
    <property type="match status" value="1"/>
</dbReference>
<dbReference type="InterPro" id="IPR020013">
    <property type="entry name" value="Flagellar_FlgE/F/G"/>
</dbReference>
<evidence type="ECO:0000256" key="1">
    <source>
        <dbReference type="ARBA" id="ARBA00004117"/>
    </source>
</evidence>
<reference evidence="10 11" key="1">
    <citation type="submission" date="2019-09" db="EMBL/GenBank/DDBJ databases">
        <title>Nitrincola iocasae sp. nov., a bacterium isolated from the sediment collected at a cold seep field in South China Sea.</title>
        <authorList>
            <person name="Zhang H."/>
            <person name="Wang H."/>
            <person name="Li C."/>
        </authorList>
    </citation>
    <scope>NUCLEOTIDE SEQUENCE [LARGE SCALE GENOMIC DNA]</scope>
    <source>
        <strain evidence="10 11">KXZD1103</strain>
    </source>
</reference>
<dbReference type="EMBL" id="CP044222">
    <property type="protein sequence ID" value="QEW07750.1"/>
    <property type="molecule type" value="Genomic_DNA"/>
</dbReference>
<dbReference type="GO" id="GO:0071978">
    <property type="term" value="P:bacterial-type flagellum-dependent swarming motility"/>
    <property type="evidence" value="ECO:0007669"/>
    <property type="project" value="TreeGrafter"/>
</dbReference>
<gene>
    <name evidence="10" type="ORF">F5I99_15300</name>
</gene>
<feature type="domain" description="Flagellar hook protein FlgE/F/G-like D1" evidence="9">
    <location>
        <begin position="84"/>
        <end position="135"/>
    </location>
</feature>
<dbReference type="Pfam" id="PF00460">
    <property type="entry name" value="Flg_bb_rod"/>
    <property type="match status" value="1"/>
</dbReference>
<keyword evidence="11" id="KW-1185">Reference proteome</keyword>
<evidence type="ECO:0000313" key="11">
    <source>
        <dbReference type="Proteomes" id="UP000325606"/>
    </source>
</evidence>
<organism evidence="10 11">
    <name type="scientific">Nitrincola iocasae</name>
    <dbReference type="NCBI Taxonomy" id="2614693"/>
    <lineage>
        <taxon>Bacteria</taxon>
        <taxon>Pseudomonadati</taxon>
        <taxon>Pseudomonadota</taxon>
        <taxon>Gammaproteobacteria</taxon>
        <taxon>Oceanospirillales</taxon>
        <taxon>Oceanospirillaceae</taxon>
        <taxon>Nitrincola</taxon>
    </lineage>
</organism>
<dbReference type="InterPro" id="IPR037058">
    <property type="entry name" value="Falgellar_hook_FlgE_sf"/>
</dbReference>
<dbReference type="InterPro" id="IPR011491">
    <property type="entry name" value="FlgE_D2"/>
</dbReference>
<proteinExistence type="inferred from homology"/>
<dbReference type="GO" id="GO:0009424">
    <property type="term" value="C:bacterial-type flagellum hook"/>
    <property type="evidence" value="ECO:0007669"/>
    <property type="project" value="TreeGrafter"/>
</dbReference>
<evidence type="ECO:0000256" key="3">
    <source>
        <dbReference type="ARBA" id="ARBA00019015"/>
    </source>
</evidence>
<protein>
    <recommendedName>
        <fullName evidence="3 5">Flagellar hook protein FlgE</fullName>
    </recommendedName>
</protein>
<dbReference type="Pfam" id="PF07559">
    <property type="entry name" value="FlgE_D2"/>
    <property type="match status" value="1"/>
</dbReference>
<comment type="function">
    <text evidence="5">A flexible structure which links the flagellar filament to the drive apparatus in the basal body.</text>
</comment>
<evidence type="ECO:0000259" key="9">
    <source>
        <dbReference type="Pfam" id="PF22692"/>
    </source>
</evidence>
<dbReference type="InterPro" id="IPR019776">
    <property type="entry name" value="Flagellar_basal_body_rod_CS"/>
</dbReference>
<evidence type="ECO:0000259" key="8">
    <source>
        <dbReference type="Pfam" id="PF07559"/>
    </source>
</evidence>
<dbReference type="GO" id="GO:0009425">
    <property type="term" value="C:bacterial-type flagellum basal body"/>
    <property type="evidence" value="ECO:0007669"/>
    <property type="project" value="UniProtKB-SubCell"/>
</dbReference>
<dbReference type="RefSeq" id="WP_151057480.1">
    <property type="nucleotide sequence ID" value="NZ_CP044222.1"/>
</dbReference>
<dbReference type="InterPro" id="IPR053967">
    <property type="entry name" value="LlgE_F_G-like_D1"/>
</dbReference>